<dbReference type="Proteomes" id="UP001595916">
    <property type="component" value="Unassembled WGS sequence"/>
</dbReference>
<keyword evidence="3" id="KW-1185">Reference proteome</keyword>
<feature type="compositionally biased region" description="Polar residues" evidence="1">
    <location>
        <begin position="30"/>
        <end position="43"/>
    </location>
</feature>
<protein>
    <submittedName>
        <fullName evidence="2">Uncharacterized protein</fullName>
    </submittedName>
</protein>
<proteinExistence type="predicted"/>
<feature type="compositionally biased region" description="Basic and acidic residues" evidence="1">
    <location>
        <begin position="13"/>
        <end position="29"/>
    </location>
</feature>
<comment type="caution">
    <text evidence="2">The sequence shown here is derived from an EMBL/GenBank/DDBJ whole genome shotgun (WGS) entry which is preliminary data.</text>
</comment>
<reference evidence="3" key="1">
    <citation type="journal article" date="2019" name="Int. J. Syst. Evol. Microbiol.">
        <title>The Global Catalogue of Microorganisms (GCM) 10K type strain sequencing project: providing services to taxonomists for standard genome sequencing and annotation.</title>
        <authorList>
            <consortium name="The Broad Institute Genomics Platform"/>
            <consortium name="The Broad Institute Genome Sequencing Center for Infectious Disease"/>
            <person name="Wu L."/>
            <person name="Ma J."/>
        </authorList>
    </citation>
    <scope>NUCLEOTIDE SEQUENCE [LARGE SCALE GENOMIC DNA]</scope>
    <source>
        <strain evidence="3">CCUG 46385</strain>
    </source>
</reference>
<evidence type="ECO:0000313" key="2">
    <source>
        <dbReference type="EMBL" id="MFC4805499.1"/>
    </source>
</evidence>
<organism evidence="2 3">
    <name type="scientific">Filifactor villosus</name>
    <dbReference type="NCBI Taxonomy" id="29374"/>
    <lineage>
        <taxon>Bacteria</taxon>
        <taxon>Bacillati</taxon>
        <taxon>Bacillota</taxon>
        <taxon>Clostridia</taxon>
        <taxon>Peptostreptococcales</taxon>
        <taxon>Filifactoraceae</taxon>
        <taxon>Filifactor</taxon>
    </lineage>
</organism>
<dbReference type="EMBL" id="JBHSHL010000051">
    <property type="protein sequence ID" value="MFC4805499.1"/>
    <property type="molecule type" value="Genomic_DNA"/>
</dbReference>
<evidence type="ECO:0000256" key="1">
    <source>
        <dbReference type="SAM" id="MobiDB-lite"/>
    </source>
</evidence>
<name>A0ABV9QSL3_9FIRM</name>
<evidence type="ECO:0000313" key="3">
    <source>
        <dbReference type="Proteomes" id="UP001595916"/>
    </source>
</evidence>
<dbReference type="RefSeq" id="WP_379789066.1">
    <property type="nucleotide sequence ID" value="NZ_JBHSHL010000051.1"/>
</dbReference>
<feature type="region of interest" description="Disordered" evidence="1">
    <location>
        <begin position="13"/>
        <end position="43"/>
    </location>
</feature>
<sequence>MCTESLAAVRAGTTEHRLNGLRRANERGDPSSNRRQPQSLSSGAYGSTWARRVLCTNLSGTAGQFVLSHSFMRQDVFLWK</sequence>
<accession>A0ABV9QSL3</accession>
<gene>
    <name evidence="2" type="ORF">ACFO4R_10495</name>
</gene>